<proteinExistence type="predicted"/>
<accession>A0A9W4QSA0</accession>
<dbReference type="Gene3D" id="1.25.40.10">
    <property type="entry name" value="Tetratricopeptide repeat domain"/>
    <property type="match status" value="2"/>
</dbReference>
<dbReference type="PANTHER" id="PTHR11102:SF160">
    <property type="entry name" value="ERAD-ASSOCIATED E3 UBIQUITIN-PROTEIN LIGASE COMPONENT HRD3"/>
    <property type="match status" value="1"/>
</dbReference>
<name>A0A9W4QSA0_9GAMM</name>
<evidence type="ECO:0008006" key="3">
    <source>
        <dbReference type="Google" id="ProtNLM"/>
    </source>
</evidence>
<protein>
    <recommendedName>
        <fullName evidence="3">Beta-lactamase</fullName>
    </recommendedName>
</protein>
<dbReference type="GO" id="GO:0036503">
    <property type="term" value="P:ERAD pathway"/>
    <property type="evidence" value="ECO:0007669"/>
    <property type="project" value="TreeGrafter"/>
</dbReference>
<evidence type="ECO:0000313" key="1">
    <source>
        <dbReference type="EMBL" id="CAH9050993.1"/>
    </source>
</evidence>
<dbReference type="AlphaFoldDB" id="A0A9W4QSA0"/>
<dbReference type="SMART" id="SM00671">
    <property type="entry name" value="SEL1"/>
    <property type="match status" value="9"/>
</dbReference>
<dbReference type="PROSITE" id="PS51257">
    <property type="entry name" value="PROKAR_LIPOPROTEIN"/>
    <property type="match status" value="1"/>
</dbReference>
<sequence length="715" mass="80566">MKLLFYPPFFAMLLVIFLLSGCKSTSQLNNPNDEKYKMRVQQFAEQPNKVTYESLLLSFVNSSYVHSIGDHDLVYRNTLASITNQEIACTEVDWFALTQRNFLSIKPHLSAQSCYQSANIQSKAEFHRGAVEFLLAGIKASGNGQHYYSAYQVTTWDDASDFIELSNYQVVDGYASLSHQNQAIYLVYVVNDITTGRQKEIYFENSKFIHGVLGLQYPFSGLGNHLELSVIDSLVVSDNIIAKIAKAGHLAELKKWPQAISLYQNVAQQNSAVAFYRLGMLCLTGETEHDFDKPCGEYFRSSASLGYMNAYVALTYIYLEGAGVVKSPDTASEYIILARQGLSLGDVWYKLTAIERTLNRQRGRLLDSEYLRKAIDYDSAPAKFYQLIESQNIEQEVQIAQLKKLAQTGFAPAQTSYARMLLASAEKGSKAWQQAQLWLDKATEQYYPNAFYLKGIALQNGLFDKPDKIAAYLAFQKAALVHHAQSQWRLGYYHSIGDVVEQDHRLAGSWYSLCSLAGNSNCLFSLGIHFRNGLAIEKDDRVAFKYFEQAAQKGHKMSKFYLATMYLQGAGVDKNIDKAQSLYQQVCDESVAKACIKLALIYRSGDLIGVNNQRANQLFDKACQLKNMDACNYLAQAYQSGLSVGQNLKRAIELYTQACESRKQTESCFSLAQLYQQGHGVSKSIDDAKYYYQIACVGYNQQACENHKKLLDKRD</sequence>
<dbReference type="PANTHER" id="PTHR11102">
    <property type="entry name" value="SEL-1-LIKE PROTEIN"/>
    <property type="match status" value="1"/>
</dbReference>
<dbReference type="SUPFAM" id="SSF81901">
    <property type="entry name" value="HCP-like"/>
    <property type="match status" value="3"/>
</dbReference>
<evidence type="ECO:0000313" key="2">
    <source>
        <dbReference type="Proteomes" id="UP001152467"/>
    </source>
</evidence>
<keyword evidence="2" id="KW-1185">Reference proteome</keyword>
<dbReference type="InterPro" id="IPR011990">
    <property type="entry name" value="TPR-like_helical_dom_sf"/>
</dbReference>
<gene>
    <name evidence="1" type="ORF">PSECIP111854_00646</name>
</gene>
<organism evidence="1 2">
    <name type="scientific">Pseudoalteromonas holothuriae</name>
    <dbReference type="NCBI Taxonomy" id="2963714"/>
    <lineage>
        <taxon>Bacteria</taxon>
        <taxon>Pseudomonadati</taxon>
        <taxon>Pseudomonadota</taxon>
        <taxon>Gammaproteobacteria</taxon>
        <taxon>Alteromonadales</taxon>
        <taxon>Pseudoalteromonadaceae</taxon>
        <taxon>Pseudoalteromonas</taxon>
    </lineage>
</organism>
<dbReference type="RefSeq" id="WP_261625769.1">
    <property type="nucleotide sequence ID" value="NZ_CAMAPC010000002.1"/>
</dbReference>
<reference evidence="1" key="1">
    <citation type="submission" date="2022-07" db="EMBL/GenBank/DDBJ databases">
        <authorList>
            <person name="Criscuolo A."/>
        </authorList>
    </citation>
    <scope>NUCLEOTIDE SEQUENCE</scope>
    <source>
        <strain evidence="1">CIP111854</strain>
    </source>
</reference>
<comment type="caution">
    <text evidence="1">The sequence shown here is derived from an EMBL/GenBank/DDBJ whole genome shotgun (WGS) entry which is preliminary data.</text>
</comment>
<dbReference type="InterPro" id="IPR006597">
    <property type="entry name" value="Sel1-like"/>
</dbReference>
<dbReference type="Proteomes" id="UP001152467">
    <property type="component" value="Unassembled WGS sequence"/>
</dbReference>
<dbReference type="Pfam" id="PF08238">
    <property type="entry name" value="Sel1"/>
    <property type="match status" value="8"/>
</dbReference>
<dbReference type="InterPro" id="IPR050767">
    <property type="entry name" value="Sel1_AlgK"/>
</dbReference>
<dbReference type="EMBL" id="CAMAPC010000002">
    <property type="protein sequence ID" value="CAH9050993.1"/>
    <property type="molecule type" value="Genomic_DNA"/>
</dbReference>